<evidence type="ECO:0000256" key="3">
    <source>
        <dbReference type="ARBA" id="ARBA00022475"/>
    </source>
</evidence>
<dbReference type="EMBL" id="EQ973778">
    <property type="protein sequence ID" value="EEF49235.1"/>
    <property type="molecule type" value="Genomic_DNA"/>
</dbReference>
<comment type="subcellular location">
    <subcellularLocation>
        <location evidence="1">Cell membrane</location>
        <topology evidence="1">Single-pass type I membrane protein</topology>
    </subcellularLocation>
</comment>
<keyword evidence="9" id="KW-0472">Membrane</keyword>
<dbReference type="InterPro" id="IPR046956">
    <property type="entry name" value="RLP23-like"/>
</dbReference>
<evidence type="ECO:0000256" key="4">
    <source>
        <dbReference type="ARBA" id="ARBA00022614"/>
    </source>
</evidence>
<evidence type="ECO:0000313" key="12">
    <source>
        <dbReference type="EMBL" id="EEF49235.1"/>
    </source>
</evidence>
<keyword evidence="12" id="KW-0418">Kinase</keyword>
<dbReference type="FunFam" id="3.80.10.10:FF:001347">
    <property type="entry name" value="LRR receptor-like serine/threonine-protein kinase GSO2"/>
    <property type="match status" value="1"/>
</dbReference>
<evidence type="ECO:0000256" key="6">
    <source>
        <dbReference type="ARBA" id="ARBA00022729"/>
    </source>
</evidence>
<dbReference type="SUPFAM" id="SSF52058">
    <property type="entry name" value="L domain-like"/>
    <property type="match status" value="1"/>
</dbReference>
<keyword evidence="5" id="KW-0812">Transmembrane</keyword>
<dbReference type="FunFam" id="3.80.10.10:FF:000041">
    <property type="entry name" value="LRR receptor-like serine/threonine-protein kinase ERECTA"/>
    <property type="match status" value="1"/>
</dbReference>
<name>B9RGM3_RICCO</name>
<protein>
    <submittedName>
        <fullName evidence="12">Serine-threonine protein kinase, plant-type, putative</fullName>
    </submittedName>
</protein>
<dbReference type="Pfam" id="PF00560">
    <property type="entry name" value="LRR_1"/>
    <property type="match status" value="4"/>
</dbReference>
<dbReference type="GO" id="GO:0005886">
    <property type="term" value="C:plasma membrane"/>
    <property type="evidence" value="ECO:0007669"/>
    <property type="project" value="UniProtKB-SubCell"/>
</dbReference>
<dbReference type="STRING" id="3988.B9RGM3"/>
<dbReference type="PANTHER" id="PTHR48063">
    <property type="entry name" value="LRR RECEPTOR-LIKE KINASE"/>
    <property type="match status" value="1"/>
</dbReference>
<evidence type="ECO:0000256" key="2">
    <source>
        <dbReference type="ARBA" id="ARBA00009592"/>
    </source>
</evidence>
<dbReference type="AlphaFoldDB" id="B9RGM3"/>
<evidence type="ECO:0000256" key="10">
    <source>
        <dbReference type="ARBA" id="ARBA00023170"/>
    </source>
</evidence>
<accession>B9RGM3</accession>
<keyword evidence="7" id="KW-0677">Repeat</keyword>
<dbReference type="Pfam" id="PF13855">
    <property type="entry name" value="LRR_8"/>
    <property type="match status" value="2"/>
</dbReference>
<organism evidence="12 13">
    <name type="scientific">Ricinus communis</name>
    <name type="common">Castor bean</name>
    <dbReference type="NCBI Taxonomy" id="3988"/>
    <lineage>
        <taxon>Eukaryota</taxon>
        <taxon>Viridiplantae</taxon>
        <taxon>Streptophyta</taxon>
        <taxon>Embryophyta</taxon>
        <taxon>Tracheophyta</taxon>
        <taxon>Spermatophyta</taxon>
        <taxon>Magnoliopsida</taxon>
        <taxon>eudicotyledons</taxon>
        <taxon>Gunneridae</taxon>
        <taxon>Pentapetalae</taxon>
        <taxon>rosids</taxon>
        <taxon>fabids</taxon>
        <taxon>Malpighiales</taxon>
        <taxon>Euphorbiaceae</taxon>
        <taxon>Acalyphoideae</taxon>
        <taxon>Acalypheae</taxon>
        <taxon>Ricinus</taxon>
    </lineage>
</organism>
<keyword evidence="11" id="KW-0325">Glycoprotein</keyword>
<dbReference type="eggNOG" id="KOG0619">
    <property type="taxonomic scope" value="Eukaryota"/>
</dbReference>
<dbReference type="PRINTS" id="PR00019">
    <property type="entry name" value="LEURICHRPT"/>
</dbReference>
<evidence type="ECO:0000256" key="11">
    <source>
        <dbReference type="ARBA" id="ARBA00023180"/>
    </source>
</evidence>
<dbReference type="InterPro" id="IPR032675">
    <property type="entry name" value="LRR_dom_sf"/>
</dbReference>
<dbReference type="InterPro" id="IPR001611">
    <property type="entry name" value="Leu-rich_rpt"/>
</dbReference>
<sequence length="480" mass="53228">METSQVYEYGGISWTPFSGEIGSSLVEVQNLAYLDLSRFEGSETSIPKFIGTLTNLRYLNFSNSDFMGTIPDELGNLSRALETIDLSSNNLTSLIFPGFFAFNDNLPVFKHINLASNHLEGEIPRTLGDLSSLETLDLSQNYLSGEIPNMKNSLSIRELYLSGNKLNGSLTTSIGSLSNLEILDVSSNSMVGVISDLHFLNLSKLWYLDISSNSFTVDLTPTWVPPFQLITLKMSSCKLGLQFPQWLHVQNRISHLDISNAIISDVISDWFWDLPIKLGYLNLSSNQISGEVQKLSSVLGSFPAVDLNSNPFEGSVPLLPVDIRILDLSKNMFSGMISNLCSMAGDKFNYLDLSDNILSGELPDCWMHWQSLGIINLGNNNFSGTLPASFGFPPETLHIRNNRFSGQLPPPLLNCTGLKLGRIDFLEEYQHGNNISGRLPQCMTNFTAMALEWSTDDMESGYLAEPVDHSWGTEWGVTKE</sequence>
<keyword evidence="4" id="KW-0433">Leucine-rich repeat</keyword>
<dbReference type="PANTHER" id="PTHR48063:SF98">
    <property type="entry name" value="LRR RECEPTOR-LIKE SERINE_THREONINE-PROTEIN KINASE FLS2"/>
    <property type="match status" value="1"/>
</dbReference>
<keyword evidence="13" id="KW-1185">Reference proteome</keyword>
<keyword evidence="10" id="KW-0675">Receptor</keyword>
<dbReference type="Proteomes" id="UP000008311">
    <property type="component" value="Unassembled WGS sequence"/>
</dbReference>
<evidence type="ECO:0000313" key="13">
    <source>
        <dbReference type="Proteomes" id="UP000008311"/>
    </source>
</evidence>
<dbReference type="GO" id="GO:0016301">
    <property type="term" value="F:kinase activity"/>
    <property type="evidence" value="ECO:0007669"/>
    <property type="project" value="UniProtKB-KW"/>
</dbReference>
<evidence type="ECO:0000256" key="7">
    <source>
        <dbReference type="ARBA" id="ARBA00022737"/>
    </source>
</evidence>
<dbReference type="PROSITE" id="PS51450">
    <property type="entry name" value="LRR"/>
    <property type="match status" value="1"/>
</dbReference>
<evidence type="ECO:0000256" key="9">
    <source>
        <dbReference type="ARBA" id="ARBA00023136"/>
    </source>
</evidence>
<comment type="similarity">
    <text evidence="2">Belongs to the RLP family.</text>
</comment>
<gene>
    <name evidence="12" type="ORF">RCOM_1442080</name>
</gene>
<keyword evidence="3" id="KW-1003">Cell membrane</keyword>
<evidence type="ECO:0000256" key="5">
    <source>
        <dbReference type="ARBA" id="ARBA00022692"/>
    </source>
</evidence>
<keyword evidence="8" id="KW-1133">Transmembrane helix</keyword>
<reference evidence="13" key="1">
    <citation type="journal article" date="2010" name="Nat. Biotechnol.">
        <title>Draft genome sequence of the oilseed species Ricinus communis.</title>
        <authorList>
            <person name="Chan A.P."/>
            <person name="Crabtree J."/>
            <person name="Zhao Q."/>
            <person name="Lorenzi H."/>
            <person name="Orvis J."/>
            <person name="Puiu D."/>
            <person name="Melake-Berhan A."/>
            <person name="Jones K.M."/>
            <person name="Redman J."/>
            <person name="Chen G."/>
            <person name="Cahoon E.B."/>
            <person name="Gedil M."/>
            <person name="Stanke M."/>
            <person name="Haas B.J."/>
            <person name="Wortman J.R."/>
            <person name="Fraser-Liggett C.M."/>
            <person name="Ravel J."/>
            <person name="Rabinowicz P.D."/>
        </authorList>
    </citation>
    <scope>NUCLEOTIDE SEQUENCE [LARGE SCALE GENOMIC DNA]</scope>
    <source>
        <strain evidence="13">cv. Hale</strain>
    </source>
</reference>
<dbReference type="SUPFAM" id="SSF52047">
    <property type="entry name" value="RNI-like"/>
    <property type="match status" value="1"/>
</dbReference>
<dbReference type="Gene3D" id="3.80.10.10">
    <property type="entry name" value="Ribonuclease Inhibitor"/>
    <property type="match status" value="3"/>
</dbReference>
<evidence type="ECO:0000256" key="1">
    <source>
        <dbReference type="ARBA" id="ARBA00004251"/>
    </source>
</evidence>
<keyword evidence="6" id="KW-0732">Signal</keyword>
<evidence type="ECO:0000256" key="8">
    <source>
        <dbReference type="ARBA" id="ARBA00022989"/>
    </source>
</evidence>
<keyword evidence="12" id="KW-0808">Transferase</keyword>
<proteinExistence type="inferred from homology"/>
<dbReference type="InParanoid" id="B9RGM3"/>